<organism evidence="3 4">
    <name type="scientific">Erythranthe guttata</name>
    <name type="common">Yellow monkey flower</name>
    <name type="synonym">Mimulus guttatus</name>
    <dbReference type="NCBI Taxonomy" id="4155"/>
    <lineage>
        <taxon>Eukaryota</taxon>
        <taxon>Viridiplantae</taxon>
        <taxon>Streptophyta</taxon>
        <taxon>Embryophyta</taxon>
        <taxon>Tracheophyta</taxon>
        <taxon>Spermatophyta</taxon>
        <taxon>Magnoliopsida</taxon>
        <taxon>eudicotyledons</taxon>
        <taxon>Gunneridae</taxon>
        <taxon>Pentapetalae</taxon>
        <taxon>asterids</taxon>
        <taxon>lamiids</taxon>
        <taxon>Lamiales</taxon>
        <taxon>Phrymaceae</taxon>
        <taxon>Erythranthe</taxon>
    </lineage>
</organism>
<evidence type="ECO:0008006" key="5">
    <source>
        <dbReference type="Google" id="ProtNLM"/>
    </source>
</evidence>
<feature type="compositionally biased region" description="Pro residues" evidence="1">
    <location>
        <begin position="59"/>
        <end position="90"/>
    </location>
</feature>
<keyword evidence="2" id="KW-0732">Signal</keyword>
<evidence type="ECO:0000313" key="3">
    <source>
        <dbReference type="EMBL" id="EYU35228.1"/>
    </source>
</evidence>
<dbReference type="AlphaFoldDB" id="A0A022R6C3"/>
<evidence type="ECO:0000256" key="1">
    <source>
        <dbReference type="SAM" id="MobiDB-lite"/>
    </source>
</evidence>
<feature type="signal peptide" evidence="2">
    <location>
        <begin position="1"/>
        <end position="23"/>
    </location>
</feature>
<accession>A0A022R6C3</accession>
<proteinExistence type="predicted"/>
<evidence type="ECO:0000256" key="2">
    <source>
        <dbReference type="SAM" id="SignalP"/>
    </source>
</evidence>
<gene>
    <name evidence="3" type="ORF">MIMGU_mgv1a017173mg</name>
</gene>
<feature type="chain" id="PRO_5001504825" description="Extensin domain-containing protein" evidence="2">
    <location>
        <begin position="24"/>
        <end position="90"/>
    </location>
</feature>
<reference evidence="3 4" key="1">
    <citation type="journal article" date="2013" name="Proc. Natl. Acad. Sci. U.S.A.">
        <title>Fine-scale variation in meiotic recombination in Mimulus inferred from population shotgun sequencing.</title>
        <authorList>
            <person name="Hellsten U."/>
            <person name="Wright K.M."/>
            <person name="Jenkins J."/>
            <person name="Shu S."/>
            <person name="Yuan Y."/>
            <person name="Wessler S.R."/>
            <person name="Schmutz J."/>
            <person name="Willis J.H."/>
            <person name="Rokhsar D.S."/>
        </authorList>
    </citation>
    <scope>NUCLEOTIDE SEQUENCE [LARGE SCALE GENOMIC DNA]</scope>
    <source>
        <strain evidence="4">cv. DUN x IM62</strain>
    </source>
</reference>
<keyword evidence="4" id="KW-1185">Reference proteome</keyword>
<sequence>MKALIVTYIFFLCFLLMHDPTLSLSSMQNHNPRYDRRLRGKQPSPPPPKPSKFNRQEAPPSPPFGPPPPPPPPPRISRPYRPPPPPPPSY</sequence>
<protein>
    <recommendedName>
        <fullName evidence="5">Extensin domain-containing protein</fullName>
    </recommendedName>
</protein>
<name>A0A022R6C3_ERYGU</name>
<dbReference type="Proteomes" id="UP000030748">
    <property type="component" value="Unassembled WGS sequence"/>
</dbReference>
<dbReference type="EMBL" id="KI630628">
    <property type="protein sequence ID" value="EYU35228.1"/>
    <property type="molecule type" value="Genomic_DNA"/>
</dbReference>
<evidence type="ECO:0000313" key="4">
    <source>
        <dbReference type="Proteomes" id="UP000030748"/>
    </source>
</evidence>
<feature type="region of interest" description="Disordered" evidence="1">
    <location>
        <begin position="24"/>
        <end position="90"/>
    </location>
</feature>